<keyword evidence="6 10" id="KW-1133">Transmembrane helix</keyword>
<evidence type="ECO:0000256" key="8">
    <source>
        <dbReference type="ARBA" id="ARBA00023170"/>
    </source>
</evidence>
<feature type="transmembrane region" description="Helical" evidence="10">
    <location>
        <begin position="123"/>
        <end position="143"/>
    </location>
</feature>
<evidence type="ECO:0000256" key="10">
    <source>
        <dbReference type="RuleBase" id="RU351113"/>
    </source>
</evidence>
<dbReference type="InterPro" id="IPR004117">
    <property type="entry name" value="7tm6_olfct_rcpt"/>
</dbReference>
<gene>
    <name evidence="11" type="ORF">XYLVIOL_LOCUS10056</name>
</gene>
<comment type="caution">
    <text evidence="11">The sequence shown here is derived from an EMBL/GenBank/DDBJ whole genome shotgun (WGS) entry which is preliminary data.</text>
</comment>
<dbReference type="Proteomes" id="UP001642520">
    <property type="component" value="Unassembled WGS sequence"/>
</dbReference>
<dbReference type="PANTHER" id="PTHR21137:SF35">
    <property type="entry name" value="ODORANT RECEPTOR 19A-RELATED"/>
    <property type="match status" value="1"/>
</dbReference>
<evidence type="ECO:0000256" key="7">
    <source>
        <dbReference type="ARBA" id="ARBA00023136"/>
    </source>
</evidence>
<dbReference type="PANTHER" id="PTHR21137">
    <property type="entry name" value="ODORANT RECEPTOR"/>
    <property type="match status" value="1"/>
</dbReference>
<keyword evidence="8 10" id="KW-0675">Receptor</keyword>
<reference evidence="11 12" key="1">
    <citation type="submission" date="2024-08" db="EMBL/GenBank/DDBJ databases">
        <authorList>
            <person name="Will J Nash"/>
            <person name="Angela Man"/>
            <person name="Seanna McTaggart"/>
            <person name="Kendall Baker"/>
            <person name="Tom Barker"/>
            <person name="Leah Catchpole"/>
            <person name="Alex Durrant"/>
            <person name="Karim Gharbi"/>
            <person name="Naomi Irish"/>
            <person name="Gemy Kaithakottil"/>
            <person name="Debby Ku"/>
            <person name="Aaliyah Providence"/>
            <person name="Felix Shaw"/>
            <person name="David Swarbreck"/>
            <person name="Chris Watkins"/>
            <person name="Ann M. McCartney"/>
            <person name="Giulio Formenti"/>
            <person name="Alice Mouton"/>
            <person name="Noel Vella"/>
            <person name="Bjorn M von Reumont"/>
            <person name="Adriana Vella"/>
            <person name="Wilfried Haerty"/>
        </authorList>
    </citation>
    <scope>NUCLEOTIDE SEQUENCE [LARGE SCALE GENOMIC DNA]</scope>
</reference>
<feature type="transmembrane region" description="Helical" evidence="10">
    <location>
        <begin position="268"/>
        <end position="293"/>
    </location>
</feature>
<dbReference type="PROSITE" id="PS51257">
    <property type="entry name" value="PROKAR_LIPOPROTEIN"/>
    <property type="match status" value="1"/>
</dbReference>
<evidence type="ECO:0000256" key="5">
    <source>
        <dbReference type="ARBA" id="ARBA00022725"/>
    </source>
</evidence>
<evidence type="ECO:0000313" key="11">
    <source>
        <dbReference type="EMBL" id="CAL7950602.1"/>
    </source>
</evidence>
<dbReference type="EMBL" id="CAXAJV020001300">
    <property type="protein sequence ID" value="CAL7950602.1"/>
    <property type="molecule type" value="Genomic_DNA"/>
</dbReference>
<feature type="transmembrane region" description="Helical" evidence="10">
    <location>
        <begin position="66"/>
        <end position="86"/>
    </location>
</feature>
<comment type="subcellular location">
    <subcellularLocation>
        <location evidence="1 10">Cell membrane</location>
        <topology evidence="1 10">Multi-pass membrane protein</topology>
    </subcellularLocation>
</comment>
<accession>A0ABP1PE81</accession>
<evidence type="ECO:0000256" key="4">
    <source>
        <dbReference type="ARBA" id="ARBA00022692"/>
    </source>
</evidence>
<evidence type="ECO:0000313" key="12">
    <source>
        <dbReference type="Proteomes" id="UP001642520"/>
    </source>
</evidence>
<sequence length="365" mass="42283">MHLLRTTHNLLTSCGCWQPRSSSLLKQYAYNVYCYYVLLLLYACTFCQFMDLLLNVETEDEFCDNIYLTLAMIVACQKIYSVLNGYKNIVVMTNMLENEPFQPETEEEAQIRNKCDKQARSNAILYAVLIESTVTTVAIGGALKAGRNTLPYRVWLPYSYTSLTVHIFIYVQQVISMVIAGMVNVSVDSLIWGLLMYVYSQIEIFECRLKKIKRNEENVAKQCIRYHNLIYQFAAMLNEEFKTVILVQFAQSILTICIRFYVLTLREITPVLAFEALCYSSTLLTQIYVFCWYGNEIKLKSLDISNMIFQLNWTPLDAPIKRDLLLIMTRAMSPIEITSAYLVTMNLESFRVVSKKQYISLVCYV</sequence>
<dbReference type="Pfam" id="PF02949">
    <property type="entry name" value="7tm_6"/>
    <property type="match status" value="1"/>
</dbReference>
<evidence type="ECO:0000256" key="2">
    <source>
        <dbReference type="ARBA" id="ARBA00022475"/>
    </source>
</evidence>
<name>A0ABP1PE81_XYLVO</name>
<evidence type="ECO:0000256" key="6">
    <source>
        <dbReference type="ARBA" id="ARBA00022989"/>
    </source>
</evidence>
<keyword evidence="2" id="KW-1003">Cell membrane</keyword>
<comment type="similarity">
    <text evidence="10">Belongs to the insect chemoreceptor superfamily. Heteromeric odorant receptor channel (TC 1.A.69) family.</text>
</comment>
<evidence type="ECO:0000256" key="1">
    <source>
        <dbReference type="ARBA" id="ARBA00004651"/>
    </source>
</evidence>
<comment type="caution">
    <text evidence="10">Lacks conserved residue(s) required for the propagation of feature annotation.</text>
</comment>
<protein>
    <recommendedName>
        <fullName evidence="10">Odorant receptor</fullName>
    </recommendedName>
</protein>
<keyword evidence="4 10" id="KW-0812">Transmembrane</keyword>
<keyword evidence="12" id="KW-1185">Reference proteome</keyword>
<evidence type="ECO:0000256" key="3">
    <source>
        <dbReference type="ARBA" id="ARBA00022606"/>
    </source>
</evidence>
<keyword evidence="9 10" id="KW-0807">Transducer</keyword>
<evidence type="ECO:0000256" key="9">
    <source>
        <dbReference type="ARBA" id="ARBA00023224"/>
    </source>
</evidence>
<proteinExistence type="inferred from homology"/>
<feature type="transmembrane region" description="Helical" evidence="10">
    <location>
        <begin position="163"/>
        <end position="187"/>
    </location>
</feature>
<organism evidence="11 12">
    <name type="scientific">Xylocopa violacea</name>
    <name type="common">Violet carpenter bee</name>
    <name type="synonym">Apis violacea</name>
    <dbReference type="NCBI Taxonomy" id="135666"/>
    <lineage>
        <taxon>Eukaryota</taxon>
        <taxon>Metazoa</taxon>
        <taxon>Ecdysozoa</taxon>
        <taxon>Arthropoda</taxon>
        <taxon>Hexapoda</taxon>
        <taxon>Insecta</taxon>
        <taxon>Pterygota</taxon>
        <taxon>Neoptera</taxon>
        <taxon>Endopterygota</taxon>
        <taxon>Hymenoptera</taxon>
        <taxon>Apocrita</taxon>
        <taxon>Aculeata</taxon>
        <taxon>Apoidea</taxon>
        <taxon>Anthophila</taxon>
        <taxon>Apidae</taxon>
        <taxon>Xylocopa</taxon>
        <taxon>Xylocopa</taxon>
    </lineage>
</organism>
<keyword evidence="3 10" id="KW-0716">Sensory transduction</keyword>
<feature type="transmembrane region" description="Helical" evidence="10">
    <location>
        <begin position="243"/>
        <end position="262"/>
    </location>
</feature>
<keyword evidence="7 10" id="KW-0472">Membrane</keyword>
<feature type="transmembrane region" description="Helical" evidence="10">
    <location>
        <begin position="33"/>
        <end position="54"/>
    </location>
</feature>
<keyword evidence="5 10" id="KW-0552">Olfaction</keyword>